<dbReference type="Gene3D" id="3.30.1180.10">
    <property type="match status" value="1"/>
</dbReference>
<dbReference type="Gene3D" id="3.40.50.10440">
    <property type="entry name" value="Dihydroxyacetone kinase, domain 1"/>
    <property type="match status" value="1"/>
</dbReference>
<evidence type="ECO:0000313" key="2">
    <source>
        <dbReference type="EMBL" id="MPM81172.1"/>
    </source>
</evidence>
<dbReference type="Pfam" id="PF02645">
    <property type="entry name" value="DegV"/>
    <property type="match status" value="1"/>
</dbReference>
<dbReference type="PROSITE" id="PS51482">
    <property type="entry name" value="DEGV"/>
    <property type="match status" value="1"/>
</dbReference>
<comment type="caution">
    <text evidence="2">The sequence shown here is derived from an EMBL/GenBank/DDBJ whole genome shotgun (WGS) entry which is preliminary data.</text>
</comment>
<dbReference type="InterPro" id="IPR043168">
    <property type="entry name" value="DegV_C"/>
</dbReference>
<dbReference type="InterPro" id="IPR050270">
    <property type="entry name" value="DegV_domain_contain"/>
</dbReference>
<dbReference type="PANTHER" id="PTHR33434:SF3">
    <property type="entry name" value="DEGV DOMAIN-CONTAINING PROTEIN YITS"/>
    <property type="match status" value="1"/>
</dbReference>
<dbReference type="InterPro" id="IPR003797">
    <property type="entry name" value="DegV"/>
</dbReference>
<dbReference type="Gene3D" id="2.20.28.50">
    <property type="entry name" value="degv family protein"/>
    <property type="match status" value="1"/>
</dbReference>
<dbReference type="PANTHER" id="PTHR33434">
    <property type="entry name" value="DEGV DOMAIN-CONTAINING PROTEIN DR_1986-RELATED"/>
    <property type="match status" value="1"/>
</dbReference>
<dbReference type="EMBL" id="VSSQ01030594">
    <property type="protein sequence ID" value="MPM81172.1"/>
    <property type="molecule type" value="Genomic_DNA"/>
</dbReference>
<evidence type="ECO:0000256" key="1">
    <source>
        <dbReference type="ARBA" id="ARBA00023121"/>
    </source>
</evidence>
<dbReference type="SUPFAM" id="SSF82549">
    <property type="entry name" value="DAK1/DegV-like"/>
    <property type="match status" value="1"/>
</dbReference>
<organism evidence="2">
    <name type="scientific">bioreactor metagenome</name>
    <dbReference type="NCBI Taxonomy" id="1076179"/>
    <lineage>
        <taxon>unclassified sequences</taxon>
        <taxon>metagenomes</taxon>
        <taxon>ecological metagenomes</taxon>
    </lineage>
</organism>
<name>A0A645CWU6_9ZZZZ</name>
<dbReference type="AlphaFoldDB" id="A0A645CWU6"/>
<accession>A0A645CWU6</accession>
<reference evidence="2" key="1">
    <citation type="submission" date="2019-08" db="EMBL/GenBank/DDBJ databases">
        <authorList>
            <person name="Kucharzyk K."/>
            <person name="Murdoch R.W."/>
            <person name="Higgins S."/>
            <person name="Loffler F."/>
        </authorList>
    </citation>
    <scope>NUCLEOTIDE SEQUENCE</scope>
</reference>
<sequence>MNKNIVLVVDSASALPLDFINQENVIGAPIVCHFKGKDLEDDFGKTLDIKEFYQGLREGEMPTTSQINVFKFEEIFRPLAQENKSVIYIGLSSGLTGTVDNAMRAALNIKEEYPKADITIVDSLCASLGLGLLCYLAYENIKAGKSKEEIISFVEDTKLKINHYFTVDDLNHLKRGGRISASAAAVGTLLNVKPVLHMDRQGKLAPLMKVRGRKKAILTLAEKFIERTNKNEMQTIAIVHGDCLEDALHLEELCRENGNVEKCIINFEGPTVASHTGAGLVSLYFIAKERE</sequence>
<gene>
    <name evidence="2" type="primary">degV_27</name>
    <name evidence="2" type="ORF">SDC9_128224</name>
</gene>
<dbReference type="GO" id="GO:0008289">
    <property type="term" value="F:lipid binding"/>
    <property type="evidence" value="ECO:0007669"/>
    <property type="project" value="UniProtKB-KW"/>
</dbReference>
<proteinExistence type="predicted"/>
<dbReference type="NCBIfam" id="TIGR00762">
    <property type="entry name" value="DegV"/>
    <property type="match status" value="1"/>
</dbReference>
<protein>
    <submittedName>
        <fullName evidence="2">Protein DegV</fullName>
    </submittedName>
</protein>
<keyword evidence="1" id="KW-0446">Lipid-binding</keyword>